<dbReference type="InterPro" id="IPR001680">
    <property type="entry name" value="WD40_rpt"/>
</dbReference>
<evidence type="ECO:0000313" key="5">
    <source>
        <dbReference type="EMBL" id="GAB1299497.1"/>
    </source>
</evidence>
<dbReference type="Proteomes" id="UP001623349">
    <property type="component" value="Unassembled WGS sequence"/>
</dbReference>
<feature type="repeat" description="WD" evidence="3">
    <location>
        <begin position="263"/>
        <end position="295"/>
    </location>
</feature>
<dbReference type="SUPFAM" id="SSF50998">
    <property type="entry name" value="Quinoprotein alcohol dehydrogenase-like"/>
    <property type="match status" value="1"/>
</dbReference>
<dbReference type="PROSITE" id="PS50082">
    <property type="entry name" value="WD_REPEATS_2"/>
    <property type="match status" value="2"/>
</dbReference>
<feature type="region of interest" description="Disordered" evidence="4">
    <location>
        <begin position="1018"/>
        <end position="1057"/>
    </location>
</feature>
<evidence type="ECO:0000256" key="4">
    <source>
        <dbReference type="SAM" id="MobiDB-lite"/>
    </source>
</evidence>
<feature type="region of interest" description="Disordered" evidence="4">
    <location>
        <begin position="1400"/>
        <end position="1429"/>
    </location>
</feature>
<feature type="compositionally biased region" description="Basic and acidic residues" evidence="4">
    <location>
        <begin position="1042"/>
        <end position="1051"/>
    </location>
</feature>
<dbReference type="InterPro" id="IPR011047">
    <property type="entry name" value="Quinoprotein_ADH-like_sf"/>
</dbReference>
<keyword evidence="1 3" id="KW-0853">WD repeat</keyword>
<evidence type="ECO:0000256" key="3">
    <source>
        <dbReference type="PROSITE-ProRule" id="PRU00221"/>
    </source>
</evidence>
<dbReference type="PANTHER" id="PTHR45532">
    <property type="entry name" value="WD REPEAT-CONTAINING PROTEIN 97"/>
    <property type="match status" value="1"/>
</dbReference>
<reference evidence="5 6" key="1">
    <citation type="submission" date="2024-08" db="EMBL/GenBank/DDBJ databases">
        <title>The draft genome of Apodemus speciosus.</title>
        <authorList>
            <person name="Nabeshima K."/>
            <person name="Suzuki S."/>
            <person name="Onuma M."/>
        </authorList>
    </citation>
    <scope>NUCLEOTIDE SEQUENCE [LARGE SCALE GENOMIC DNA]</scope>
    <source>
        <strain evidence="5">IB14-021</strain>
    </source>
</reference>
<evidence type="ECO:0000256" key="2">
    <source>
        <dbReference type="ARBA" id="ARBA00022737"/>
    </source>
</evidence>
<evidence type="ECO:0000256" key="1">
    <source>
        <dbReference type="ARBA" id="ARBA00022574"/>
    </source>
</evidence>
<sequence>MESINLYSSEGDNLALDVDFYDQDIYDIPDPGVLIEKNELGLLLWLHLRAYLHDIVEKEKRAELRVARMTHGLEPLRHLEVEAGLCSVAQDPVGKRFMVLDGEGYLHQHTKEGWEQAKLKPPVVLNGLVTVPGPLGEIGRFVGWGPAGLSILRKDFHLLWLSKPRVNKSLDQEPFRCLPVPSLGLLIVAQMGGSLELWKFRSGGRRLVPCGSPLKPPPGLSGSFKCLALGLEPDHCSWHCFAAYGSAVLTFDLDDWALINVSQDLHKTIISDLDYCEEIDAMVTASRDSTVKVWEADWQIRMVFVGHTGPVTAMTVLPNSALAVSASQDGTIRTWDLRAAAQVGEVTLGCWTEDVISEKVSHLLAPASPGWPVLSLCSKSIELWRVRTLYSPLAQLSAQVLHVQVAPVLPAPTDPALPARLICACADGSVYVVSATTGRTVSSLLLEPEDCAAGVVYCLSREALWVLTGSGHVVRVNAARCPMVVVHRLRPPPPPAPQPCCLHLYSHLTDPRSAFACWEIVRQNQGDMLRSAIAWAWKNKNRFLPVLGHTDGTLSVLDWRTSVTIFHTEAHSPGPVTAMGSTWSSIVTSGGDLTVKMWRVFPYAEECLSLLRTFSCCHPVVMLCVLGKRITVGFEDPESATYGLVQFGLGDKMRFDHRPQDDPMDHITGLCCCPTLKIYACSSLDCTIRIWTRENHLLRLLQLDGPPQALAFSSNNGDLVFSLGSRLHMVSYKTYLPTSYLKLCLKTPDVINDPPLPLATKKPLTPSQLQKLANLHGAASLSDLEEIIARDQDLQELRQGLVVPAPRPPLSFKLRQEAFDNYLHLIYGSDLMDIKSGRESMQWGTRGSTTEKESSDTEIQPGTTIIVGQGAFSNDVCPLAALQAPGAPGRRFARTPRVPLPIPPTYRRVHSQASQLLARSSLSYELGLGLDLQVQWDQFGVKILDLDSSTDYTQDRVPLLPQRRPSEPLSKLTGFFPATIKPHRSSGSEDDLWSKRRKYSGKWRSKLFSLLRLSRRKAGEEEEEGSEEEHLEIEWPSSSRTSETEPEHWEPDTESTTDLISKLCNEASKTKGRSRSRQFGHSLLEDRYAHLPKFLHYFVVQNWFKKLFPIFTLEAYPEMGTIEGLASMFLDFLLQASWADRVNILNALLRLLPDVTGNLRSRLQAKLLYLLNQDDPPKLQDKTQKEFVMLALQLLLACSLDVLDVVLEIISYYLYSPVNCRQELKKLLDGMGLHDPDGILFKEIMTWVDDLKLESKAMIRTQCQQKLEDIFVQGSAHTSWTFSRASEMSLHFHESLVSPVPSPVEPLESMEQVESMVSIPELHVASTHAHMRIQKTKKALAEMLQTFCLEDPEYATLAHMQRKESPLAQTVWARSQIVDMFHMDMLNLFCEKLRAREQRSMEEHLEEEGLEEEEHEEEEEEDKEHLPALLRDQLRPNVVLRPRRERWCA</sequence>
<keyword evidence="2" id="KW-0677">Repeat</keyword>
<dbReference type="PANTHER" id="PTHR45532:SF1">
    <property type="entry name" value="WD REPEAT-CONTAINING PROTEIN 97"/>
    <property type="match status" value="1"/>
</dbReference>
<dbReference type="InterPro" id="IPR015943">
    <property type="entry name" value="WD40/YVTN_repeat-like_dom_sf"/>
</dbReference>
<keyword evidence="6" id="KW-1185">Reference proteome</keyword>
<dbReference type="SMART" id="SM00320">
    <property type="entry name" value="WD40"/>
    <property type="match status" value="4"/>
</dbReference>
<protein>
    <submittedName>
        <fullName evidence="5">Predicted gene, 35339</fullName>
    </submittedName>
</protein>
<name>A0ABQ0FJS4_APOSI</name>
<comment type="caution">
    <text evidence="5">The sequence shown here is derived from an EMBL/GenBank/DDBJ whole genome shotgun (WGS) entry which is preliminary data.</text>
</comment>
<accession>A0ABQ0FJS4</accession>
<dbReference type="Gene3D" id="2.130.10.10">
    <property type="entry name" value="YVTN repeat-like/Quinoprotein amine dehydrogenase"/>
    <property type="match status" value="2"/>
</dbReference>
<feature type="compositionally biased region" description="Acidic residues" evidence="4">
    <location>
        <begin position="1404"/>
        <end position="1422"/>
    </location>
</feature>
<feature type="compositionally biased region" description="Acidic residues" evidence="4">
    <location>
        <begin position="1020"/>
        <end position="1031"/>
    </location>
</feature>
<dbReference type="PROSITE" id="PS50294">
    <property type="entry name" value="WD_REPEATS_REGION"/>
    <property type="match status" value="2"/>
</dbReference>
<dbReference type="SUPFAM" id="SSF69322">
    <property type="entry name" value="Tricorn protease domain 2"/>
    <property type="match status" value="1"/>
</dbReference>
<proteinExistence type="predicted"/>
<gene>
    <name evidence="5" type="ORF">APTSU1_001473300</name>
</gene>
<dbReference type="InterPro" id="IPR019775">
    <property type="entry name" value="WD40_repeat_CS"/>
</dbReference>
<organism evidence="5 6">
    <name type="scientific">Apodemus speciosus</name>
    <name type="common">Large Japanese field mouse</name>
    <dbReference type="NCBI Taxonomy" id="105296"/>
    <lineage>
        <taxon>Eukaryota</taxon>
        <taxon>Metazoa</taxon>
        <taxon>Chordata</taxon>
        <taxon>Craniata</taxon>
        <taxon>Vertebrata</taxon>
        <taxon>Euteleostomi</taxon>
        <taxon>Mammalia</taxon>
        <taxon>Eutheria</taxon>
        <taxon>Euarchontoglires</taxon>
        <taxon>Glires</taxon>
        <taxon>Rodentia</taxon>
        <taxon>Myomorpha</taxon>
        <taxon>Muroidea</taxon>
        <taxon>Muridae</taxon>
        <taxon>Murinae</taxon>
        <taxon>Apodemus</taxon>
    </lineage>
</organism>
<feature type="repeat" description="WD" evidence="3">
    <location>
        <begin position="304"/>
        <end position="345"/>
    </location>
</feature>
<dbReference type="PROSITE" id="PS00678">
    <property type="entry name" value="WD_REPEATS_1"/>
    <property type="match status" value="1"/>
</dbReference>
<dbReference type="Pfam" id="PF00400">
    <property type="entry name" value="WD40"/>
    <property type="match status" value="2"/>
</dbReference>
<evidence type="ECO:0000313" key="6">
    <source>
        <dbReference type="Proteomes" id="UP001623349"/>
    </source>
</evidence>
<dbReference type="EMBL" id="BAAFST010000015">
    <property type="protein sequence ID" value="GAB1299497.1"/>
    <property type="molecule type" value="Genomic_DNA"/>
</dbReference>